<evidence type="ECO:0000313" key="3">
    <source>
        <dbReference type="EMBL" id="QTR45631.1"/>
    </source>
</evidence>
<keyword evidence="1" id="KW-0472">Membrane</keyword>
<keyword evidence="1" id="KW-1133">Transmembrane helix</keyword>
<evidence type="ECO:0000313" key="4">
    <source>
        <dbReference type="Proteomes" id="UP000672039"/>
    </source>
</evidence>
<dbReference type="Proteomes" id="UP000672039">
    <property type="component" value="Chromosome"/>
</dbReference>
<evidence type="ECO:0000259" key="2">
    <source>
        <dbReference type="Pfam" id="PF10099"/>
    </source>
</evidence>
<dbReference type="Pfam" id="PF10099">
    <property type="entry name" value="RskA_C"/>
    <property type="match status" value="1"/>
</dbReference>
<sequence length="238" mass="26658">MNRYQNPDIFEHLAMSYALGTLQGKARLRFEKLQQQHLYLRAVTNAYQQQFSPLLVLLPAEKPSAKVWDNISKELKLDQQAKVSRSSWLANLKNYLPWSVAAFASIAASVMTVLLLNINSQPAAYMAMLKSPVQQDKMMVAMVSHDTMEISFDMPAGALPADKGMVPTVWCIPKDKNLPLIRMGTLAQGGDHRMPIDRKMWKDMANVSEFAISMERMDEPASLVPKGKVMFSGELAAL</sequence>
<keyword evidence="4" id="KW-1185">Reference proteome</keyword>
<organism evidence="3 4">
    <name type="scientific">Thiothrix litoralis</name>
    <dbReference type="NCBI Taxonomy" id="2891210"/>
    <lineage>
        <taxon>Bacteria</taxon>
        <taxon>Pseudomonadati</taxon>
        <taxon>Pseudomonadota</taxon>
        <taxon>Gammaproteobacteria</taxon>
        <taxon>Thiotrichales</taxon>
        <taxon>Thiotrichaceae</taxon>
        <taxon>Thiothrix</taxon>
    </lineage>
</organism>
<gene>
    <name evidence="3" type="ORF">J9253_16735</name>
</gene>
<feature type="domain" description="Anti-sigma K factor RskA C-terminal" evidence="2">
    <location>
        <begin position="103"/>
        <end position="225"/>
    </location>
</feature>
<keyword evidence="1" id="KW-0812">Transmembrane</keyword>
<protein>
    <submittedName>
        <fullName evidence="3">Anti-sigma factor</fullName>
    </submittedName>
</protein>
<accession>A0ABX7WR76</accession>
<name>A0ABX7WR76_9GAMM</name>
<evidence type="ECO:0000256" key="1">
    <source>
        <dbReference type="SAM" id="Phobius"/>
    </source>
</evidence>
<dbReference type="EMBL" id="CP072801">
    <property type="protein sequence ID" value="QTR45631.1"/>
    <property type="molecule type" value="Genomic_DNA"/>
</dbReference>
<dbReference type="RefSeq" id="WP_210222030.1">
    <property type="nucleotide sequence ID" value="NZ_CP072801.1"/>
</dbReference>
<reference evidence="3 4" key="1">
    <citation type="submission" date="2021-04" db="EMBL/GenBank/DDBJ databases">
        <title>Genomics, taxonomy and metabolism of representatives of sulfur bacteria of the genus Thiothrix: Thiothrix fructosivorans QT, Thiothrix unzii A1T and three new species, Thiothrix subterranea sp. nov., Thiothrix litoralis sp. nov. and 'Candidatus Thiothrix anitrata' sp. nov.</title>
        <authorList>
            <person name="Ravin N.V."/>
            <person name="Smolyakov D."/>
            <person name="Rudenko T.S."/>
            <person name="Mardanov A.V."/>
            <person name="Beletsky A.V."/>
            <person name="Markov N.D."/>
            <person name="Fomenkov A.I."/>
            <person name="Roberts R.J."/>
            <person name="Karnachuk O.V."/>
            <person name="Novikov A."/>
            <person name="Grabovich M.Y."/>
        </authorList>
    </citation>
    <scope>NUCLEOTIDE SEQUENCE [LARGE SCALE GENOMIC DNA]</scope>
    <source>
        <strain evidence="3 4">AS</strain>
    </source>
</reference>
<proteinExistence type="predicted"/>
<feature type="transmembrane region" description="Helical" evidence="1">
    <location>
        <begin position="95"/>
        <end position="118"/>
    </location>
</feature>
<dbReference type="InterPro" id="IPR018764">
    <property type="entry name" value="RskA_C"/>
</dbReference>